<gene>
    <name evidence="1" type="ORF">Q31b_00810</name>
</gene>
<proteinExistence type="predicted"/>
<sequence length="89" mass="9983">MIQENSPMSSSLNLSLTDELRAFVNQNSGDGTLYATPSEYVRDLLRQQKARQEAASARDAIIEGYQDAIEGRTFEFKGDLQSLLKKVKK</sequence>
<dbReference type="EMBL" id="SJPY01000001">
    <property type="protein sequence ID" value="TWU44910.1"/>
    <property type="molecule type" value="Genomic_DNA"/>
</dbReference>
<evidence type="ECO:0008006" key="3">
    <source>
        <dbReference type="Google" id="ProtNLM"/>
    </source>
</evidence>
<keyword evidence="2" id="KW-1185">Reference proteome</keyword>
<dbReference type="Gene3D" id="6.10.10.120">
    <property type="entry name" value="Antitoxin ParD1-like"/>
    <property type="match status" value="1"/>
</dbReference>
<dbReference type="AlphaFoldDB" id="A0A5C6E7U8"/>
<dbReference type="Proteomes" id="UP000315471">
    <property type="component" value="Unassembled WGS sequence"/>
</dbReference>
<organism evidence="1 2">
    <name type="scientific">Novipirellula aureliae</name>
    <dbReference type="NCBI Taxonomy" id="2527966"/>
    <lineage>
        <taxon>Bacteria</taxon>
        <taxon>Pseudomonadati</taxon>
        <taxon>Planctomycetota</taxon>
        <taxon>Planctomycetia</taxon>
        <taxon>Pirellulales</taxon>
        <taxon>Pirellulaceae</taxon>
        <taxon>Novipirellula</taxon>
    </lineage>
</organism>
<comment type="caution">
    <text evidence="1">The sequence shown here is derived from an EMBL/GenBank/DDBJ whole genome shotgun (WGS) entry which is preliminary data.</text>
</comment>
<evidence type="ECO:0000313" key="2">
    <source>
        <dbReference type="Proteomes" id="UP000315471"/>
    </source>
</evidence>
<reference evidence="1 2" key="1">
    <citation type="submission" date="2019-02" db="EMBL/GenBank/DDBJ databases">
        <title>Deep-cultivation of Planctomycetes and their phenomic and genomic characterization uncovers novel biology.</title>
        <authorList>
            <person name="Wiegand S."/>
            <person name="Jogler M."/>
            <person name="Boedeker C."/>
            <person name="Pinto D."/>
            <person name="Vollmers J."/>
            <person name="Rivas-Marin E."/>
            <person name="Kohn T."/>
            <person name="Peeters S.H."/>
            <person name="Heuer A."/>
            <person name="Rast P."/>
            <person name="Oberbeckmann S."/>
            <person name="Bunk B."/>
            <person name="Jeske O."/>
            <person name="Meyerdierks A."/>
            <person name="Storesund J.E."/>
            <person name="Kallscheuer N."/>
            <person name="Luecker S."/>
            <person name="Lage O.M."/>
            <person name="Pohl T."/>
            <person name="Merkel B.J."/>
            <person name="Hornburger P."/>
            <person name="Mueller R.-W."/>
            <person name="Bruemmer F."/>
            <person name="Labrenz M."/>
            <person name="Spormann A.M."/>
            <person name="Op Den Camp H."/>
            <person name="Overmann J."/>
            <person name="Amann R."/>
            <person name="Jetten M.S.M."/>
            <person name="Mascher T."/>
            <person name="Medema M.H."/>
            <person name="Devos D.P."/>
            <person name="Kaster A.-K."/>
            <person name="Ovreas L."/>
            <person name="Rohde M."/>
            <person name="Galperin M.Y."/>
            <person name="Jogler C."/>
        </authorList>
    </citation>
    <scope>NUCLEOTIDE SEQUENCE [LARGE SCALE GENOMIC DNA]</scope>
    <source>
        <strain evidence="1 2">Q31b</strain>
    </source>
</reference>
<accession>A0A5C6E7U8</accession>
<dbReference type="InterPro" id="IPR038296">
    <property type="entry name" value="ParD_sf"/>
</dbReference>
<protein>
    <recommendedName>
        <fullName evidence="3">Antitoxin ParD4</fullName>
    </recommendedName>
</protein>
<name>A0A5C6E7U8_9BACT</name>
<evidence type="ECO:0000313" key="1">
    <source>
        <dbReference type="EMBL" id="TWU44910.1"/>
    </source>
</evidence>